<dbReference type="InterPro" id="IPR036291">
    <property type="entry name" value="NAD(P)-bd_dom_sf"/>
</dbReference>
<dbReference type="PANTHER" id="PTHR42748:SF3">
    <property type="entry name" value="BLL4366 PROTEIN"/>
    <property type="match status" value="1"/>
</dbReference>
<comment type="caution">
    <text evidence="3">The sequence shown here is derived from an EMBL/GenBank/DDBJ whole genome shotgun (WGS) entry which is preliminary data.</text>
</comment>
<dbReference type="InterPro" id="IPR051164">
    <property type="entry name" value="NmrA-like_oxidored"/>
</dbReference>
<evidence type="ECO:0000313" key="4">
    <source>
        <dbReference type="Proteomes" id="UP000288547"/>
    </source>
</evidence>
<sequence length="250" mass="26168">MNGTTRVAVAGGTGTVGRFVVQALLRDGHDVVVLTRSTGVDLVSGAGLAGALTGVDAVVDASSVQTQSARESERFFGTVTRNLLDAESRAGVRHHVTLGIVGSDRASHGYYAGKAVQERLVEEGAVPWTILRATQFHEFARQVHGQVRLGPVVLVPVMRSRPVAARTVGDRLARLAVADPAGRVPDLAGPREERLPDLVRSLAAATGLPGRVVAVPLPGGFGRALRDGTILPGRDAVIDGPTFDEWLRGG</sequence>
<dbReference type="Proteomes" id="UP000288547">
    <property type="component" value="Unassembled WGS sequence"/>
</dbReference>
<evidence type="ECO:0000259" key="2">
    <source>
        <dbReference type="Pfam" id="PF13460"/>
    </source>
</evidence>
<dbReference type="PANTHER" id="PTHR42748">
    <property type="entry name" value="NITROGEN METABOLITE REPRESSION PROTEIN NMRA FAMILY MEMBER"/>
    <property type="match status" value="1"/>
</dbReference>
<evidence type="ECO:0000256" key="1">
    <source>
        <dbReference type="ARBA" id="ARBA00022857"/>
    </source>
</evidence>
<dbReference type="Pfam" id="PF13460">
    <property type="entry name" value="NAD_binding_10"/>
    <property type="match status" value="1"/>
</dbReference>
<dbReference type="AlphaFoldDB" id="A0A3S4A792"/>
<keyword evidence="4" id="KW-1185">Reference proteome</keyword>
<evidence type="ECO:0000313" key="3">
    <source>
        <dbReference type="EMBL" id="RWZ53083.1"/>
    </source>
</evidence>
<dbReference type="RefSeq" id="WP_128493926.1">
    <property type="nucleotide sequence ID" value="NZ_RZNB01000001.1"/>
</dbReference>
<accession>A0A3S4A792</accession>
<reference evidence="3 4" key="1">
    <citation type="submission" date="2018-12" db="EMBL/GenBank/DDBJ databases">
        <authorList>
            <person name="Li F."/>
        </authorList>
    </citation>
    <scope>NUCLEOTIDE SEQUENCE [LARGE SCALE GENOMIC DNA]</scope>
    <source>
        <strain evidence="3 4">11W25H-1</strain>
    </source>
</reference>
<dbReference type="EMBL" id="RZNB01000001">
    <property type="protein sequence ID" value="RWZ53083.1"/>
    <property type="molecule type" value="Genomic_DNA"/>
</dbReference>
<proteinExistence type="predicted"/>
<gene>
    <name evidence="3" type="ORF">ELQ90_03935</name>
</gene>
<name>A0A3S4A792_9MICO</name>
<dbReference type="Gene3D" id="3.40.50.720">
    <property type="entry name" value="NAD(P)-binding Rossmann-like Domain"/>
    <property type="match status" value="1"/>
</dbReference>
<keyword evidence="1" id="KW-0521">NADP</keyword>
<organism evidence="3 4">
    <name type="scientific">Labedella phragmitis</name>
    <dbReference type="NCBI Taxonomy" id="2498849"/>
    <lineage>
        <taxon>Bacteria</taxon>
        <taxon>Bacillati</taxon>
        <taxon>Actinomycetota</taxon>
        <taxon>Actinomycetes</taxon>
        <taxon>Micrococcales</taxon>
        <taxon>Microbacteriaceae</taxon>
        <taxon>Labedella</taxon>
    </lineage>
</organism>
<dbReference type="SUPFAM" id="SSF51735">
    <property type="entry name" value="NAD(P)-binding Rossmann-fold domains"/>
    <property type="match status" value="1"/>
</dbReference>
<feature type="domain" description="NAD(P)-binding" evidence="2">
    <location>
        <begin position="11"/>
        <end position="138"/>
    </location>
</feature>
<dbReference type="OrthoDB" id="9771302at2"/>
<protein>
    <submittedName>
        <fullName evidence="3">NAD-dependent epimerase/dehydratase family protein</fullName>
    </submittedName>
</protein>
<dbReference type="InterPro" id="IPR016040">
    <property type="entry name" value="NAD(P)-bd_dom"/>
</dbReference>